<feature type="domain" description="Sulfatase N-terminal" evidence="5">
    <location>
        <begin position="41"/>
        <end position="379"/>
    </location>
</feature>
<organism evidence="6 7">
    <name type="scientific">Cyclobacterium marinum (strain ATCC 25205 / DSM 745 / LMG 13164 / NCIMB 1802)</name>
    <name type="common">Flectobacillus marinus</name>
    <dbReference type="NCBI Taxonomy" id="880070"/>
    <lineage>
        <taxon>Bacteria</taxon>
        <taxon>Pseudomonadati</taxon>
        <taxon>Bacteroidota</taxon>
        <taxon>Cytophagia</taxon>
        <taxon>Cytophagales</taxon>
        <taxon>Cyclobacteriaceae</taxon>
        <taxon>Cyclobacterium</taxon>
    </lineage>
</organism>
<name>G0J2Y0_CYCMS</name>
<dbReference type="InterPro" id="IPR000917">
    <property type="entry name" value="Sulfatase_N"/>
</dbReference>
<dbReference type="PANTHER" id="PTHR43108:SF6">
    <property type="entry name" value="N-SULPHOGLUCOSAMINE SULPHOHYDROLASE"/>
    <property type="match status" value="1"/>
</dbReference>
<sequence>MYLLNIIVQCNRMAVFITLIVVLLGCKGEKNNVSVLSKSAPNIVFVLVDDLRWDEFGLGGHNYIQTPNIDKLAEKAVVFKNAFATTPLCSPSRASFLTGKYAFAHGILDNTDRSILSHQLQTFPAKLQQEGYETAFIGKWHMGNDNTPRLGFNKWVALKGQGKAIDPEFNVDGSESHREGYVTDILTAYALEFINEKRNKPFLLYLSHKGLHPNLHQDASGMVTNIGEGSFVPAKRHKGKYKDAIFNRRPNAFITPQDKPALMREIDGLPKLGKATATKEEVIRSRAEMLMAIDEGLGEILGLLQSKKLDENTIVVFTGDHGYFYGEHGLNEERRLAYEESLRIPLIFRYPPLTEKGFEVDQMALNIDLAPTLLDFAGVKEDSLMDGRSLKPLIKGKEPDNWRTSFFMEYYSDKVWPRMVNMGYRGIRSTDLKYIQYTDLEDMNELYDLKKDPYELNNIIDDPTYQDRLKEIKANLNSY</sequence>
<keyword evidence="3" id="KW-0378">Hydrolase</keyword>
<dbReference type="EMBL" id="CP002955">
    <property type="protein sequence ID" value="AEL27467.1"/>
    <property type="molecule type" value="Genomic_DNA"/>
</dbReference>
<dbReference type="eggNOG" id="COG3119">
    <property type="taxonomic scope" value="Bacteria"/>
</dbReference>
<dbReference type="PANTHER" id="PTHR43108">
    <property type="entry name" value="N-ACETYLGLUCOSAMINE-6-SULFATASE FAMILY MEMBER"/>
    <property type="match status" value="1"/>
</dbReference>
<evidence type="ECO:0000313" key="7">
    <source>
        <dbReference type="Proteomes" id="UP000001635"/>
    </source>
</evidence>
<dbReference type="CDD" id="cd16031">
    <property type="entry name" value="G6S_like"/>
    <property type="match status" value="1"/>
</dbReference>
<evidence type="ECO:0000256" key="3">
    <source>
        <dbReference type="ARBA" id="ARBA00022801"/>
    </source>
</evidence>
<dbReference type="Gene3D" id="3.40.720.10">
    <property type="entry name" value="Alkaline Phosphatase, subunit A"/>
    <property type="match status" value="1"/>
</dbReference>
<dbReference type="PROSITE" id="PS00523">
    <property type="entry name" value="SULFATASE_1"/>
    <property type="match status" value="1"/>
</dbReference>
<dbReference type="InterPro" id="IPR017850">
    <property type="entry name" value="Alkaline_phosphatase_core_sf"/>
</dbReference>
<keyword evidence="4" id="KW-0325">Glycoprotein</keyword>
<evidence type="ECO:0000256" key="4">
    <source>
        <dbReference type="ARBA" id="ARBA00023180"/>
    </source>
</evidence>
<evidence type="ECO:0000259" key="5">
    <source>
        <dbReference type="Pfam" id="PF00884"/>
    </source>
</evidence>
<dbReference type="PROSITE" id="PS00149">
    <property type="entry name" value="SULFATASE_2"/>
    <property type="match status" value="1"/>
</dbReference>
<dbReference type="GO" id="GO:0016787">
    <property type="term" value="F:hydrolase activity"/>
    <property type="evidence" value="ECO:0007669"/>
    <property type="project" value="UniProtKB-KW"/>
</dbReference>
<dbReference type="InterPro" id="IPR024607">
    <property type="entry name" value="Sulfatase_CS"/>
</dbReference>
<dbReference type="SUPFAM" id="SSF53649">
    <property type="entry name" value="Alkaline phosphatase-like"/>
    <property type="match status" value="1"/>
</dbReference>
<evidence type="ECO:0000256" key="2">
    <source>
        <dbReference type="ARBA" id="ARBA00022729"/>
    </source>
</evidence>
<dbReference type="Proteomes" id="UP000001635">
    <property type="component" value="Chromosome"/>
</dbReference>
<evidence type="ECO:0000313" key="6">
    <source>
        <dbReference type="EMBL" id="AEL27467.1"/>
    </source>
</evidence>
<keyword evidence="7" id="KW-1185">Reference proteome</keyword>
<accession>G0J2Y0</accession>
<dbReference type="Pfam" id="PF00884">
    <property type="entry name" value="Sulfatase"/>
    <property type="match status" value="1"/>
</dbReference>
<proteinExistence type="inferred from homology"/>
<keyword evidence="2" id="KW-0732">Signal</keyword>
<dbReference type="AlphaFoldDB" id="G0J2Y0"/>
<dbReference type="HOGENOM" id="CLU_006332_9_3_10"/>
<gene>
    <name evidence="6" type="ordered locus">Cycma_3755</name>
</gene>
<reference evidence="7" key="1">
    <citation type="submission" date="2011-07" db="EMBL/GenBank/DDBJ databases">
        <title>The complete genome of Cyclobacterium marinum DSM 745.</title>
        <authorList>
            <person name="Lucas S."/>
            <person name="Han J."/>
            <person name="Lapidus A."/>
            <person name="Bruce D."/>
            <person name="Goodwin L."/>
            <person name="Pitluck S."/>
            <person name="Peters L."/>
            <person name="Kyrpides N."/>
            <person name="Mavromatis K."/>
            <person name="Ivanova N."/>
            <person name="Ovchinnikova G."/>
            <person name="Chertkov O."/>
            <person name="Detter J.C."/>
            <person name="Tapia R."/>
            <person name="Han C."/>
            <person name="Land M."/>
            <person name="Hauser L."/>
            <person name="Markowitz V."/>
            <person name="Cheng J.-F."/>
            <person name="Hugenholtz P."/>
            <person name="Woyke T."/>
            <person name="Wu D."/>
            <person name="Tindall B."/>
            <person name="Schuetze A."/>
            <person name="Brambilla E."/>
            <person name="Klenk H.-P."/>
            <person name="Eisen J.A."/>
        </authorList>
    </citation>
    <scope>NUCLEOTIDE SEQUENCE [LARGE SCALE GENOMIC DNA]</scope>
    <source>
        <strain evidence="7">ATCC 25205 / DSM 745 / LMG 13164 / NCIMB 1802</strain>
    </source>
</reference>
<dbReference type="RefSeq" id="WP_014021753.1">
    <property type="nucleotide sequence ID" value="NC_015914.1"/>
</dbReference>
<dbReference type="KEGG" id="cmr:Cycma_3755"/>
<evidence type="ECO:0000256" key="1">
    <source>
        <dbReference type="ARBA" id="ARBA00008779"/>
    </source>
</evidence>
<protein>
    <submittedName>
        <fullName evidence="6">Sulfatase</fullName>
    </submittedName>
</protein>
<comment type="similarity">
    <text evidence="1">Belongs to the sulfatase family.</text>
</comment>
<dbReference type="OrthoDB" id="976866at2"/>
<dbReference type="STRING" id="880070.Cycma_3755"/>